<name>A0A9P8VXB6_9HYPO</name>
<accession>A0A9P8VXB6</accession>
<dbReference type="OrthoDB" id="2151982at2759"/>
<proteinExistence type="predicted"/>
<gene>
    <name evidence="1" type="ORF">B0T10DRAFT_493725</name>
</gene>
<organism evidence="1 2">
    <name type="scientific">Thelonectria olida</name>
    <dbReference type="NCBI Taxonomy" id="1576542"/>
    <lineage>
        <taxon>Eukaryota</taxon>
        <taxon>Fungi</taxon>
        <taxon>Dikarya</taxon>
        <taxon>Ascomycota</taxon>
        <taxon>Pezizomycotina</taxon>
        <taxon>Sordariomycetes</taxon>
        <taxon>Hypocreomycetidae</taxon>
        <taxon>Hypocreales</taxon>
        <taxon>Nectriaceae</taxon>
        <taxon>Thelonectria</taxon>
    </lineage>
</organism>
<evidence type="ECO:0000313" key="2">
    <source>
        <dbReference type="Proteomes" id="UP000777438"/>
    </source>
</evidence>
<evidence type="ECO:0000313" key="1">
    <source>
        <dbReference type="EMBL" id="KAH6884192.1"/>
    </source>
</evidence>
<dbReference type="EMBL" id="JAGPYM010000021">
    <property type="protein sequence ID" value="KAH6884192.1"/>
    <property type="molecule type" value="Genomic_DNA"/>
</dbReference>
<keyword evidence="2" id="KW-1185">Reference proteome</keyword>
<dbReference type="Proteomes" id="UP000777438">
    <property type="component" value="Unassembled WGS sequence"/>
</dbReference>
<comment type="caution">
    <text evidence="1">The sequence shown here is derived from an EMBL/GenBank/DDBJ whole genome shotgun (WGS) entry which is preliminary data.</text>
</comment>
<dbReference type="AlphaFoldDB" id="A0A9P8VXB6"/>
<protein>
    <submittedName>
        <fullName evidence="1">Uncharacterized protein</fullName>
    </submittedName>
</protein>
<sequence>MDLPILTSNHAPIRHADCCLSLSLKLLEVLTDVCGQNCNRAANRKQTVLSIGSGTGLLEALLLEHFQSQSARQKQENIRIEGVEVQQLGTKAHLNKYLPDYAAITVRGTWEISPRMRDSDVSILMFTYPRQAALVTQYAQAALQPDSGIMLMVWLGPVADWDEFEPCFCTSTGTQLDEHGFKLDGLMQGDEAGIGDYEMMAVFRR</sequence>
<reference evidence="1 2" key="1">
    <citation type="journal article" date="2021" name="Nat. Commun.">
        <title>Genetic determinants of endophytism in the Arabidopsis root mycobiome.</title>
        <authorList>
            <person name="Mesny F."/>
            <person name="Miyauchi S."/>
            <person name="Thiergart T."/>
            <person name="Pickel B."/>
            <person name="Atanasova L."/>
            <person name="Karlsson M."/>
            <person name="Huettel B."/>
            <person name="Barry K.W."/>
            <person name="Haridas S."/>
            <person name="Chen C."/>
            <person name="Bauer D."/>
            <person name="Andreopoulos W."/>
            <person name="Pangilinan J."/>
            <person name="LaButti K."/>
            <person name="Riley R."/>
            <person name="Lipzen A."/>
            <person name="Clum A."/>
            <person name="Drula E."/>
            <person name="Henrissat B."/>
            <person name="Kohler A."/>
            <person name="Grigoriev I.V."/>
            <person name="Martin F.M."/>
            <person name="Hacquard S."/>
        </authorList>
    </citation>
    <scope>NUCLEOTIDE SEQUENCE [LARGE SCALE GENOMIC DNA]</scope>
    <source>
        <strain evidence="1 2">MPI-CAGE-CH-0241</strain>
    </source>
</reference>